<dbReference type="InterPro" id="IPR049278">
    <property type="entry name" value="MS_channel_C"/>
</dbReference>
<dbReference type="InterPro" id="IPR011014">
    <property type="entry name" value="MscS_channel_TM-2"/>
</dbReference>
<keyword evidence="3" id="KW-1003">Cell membrane</keyword>
<comment type="similarity">
    <text evidence="2 7">Belongs to the MscS (TC 1.A.23) family.</text>
</comment>
<feature type="transmembrane region" description="Helical" evidence="7">
    <location>
        <begin position="70"/>
        <end position="89"/>
    </location>
</feature>
<gene>
    <name evidence="11" type="primary">mscS</name>
    <name evidence="11" type="ORF">YBN1229_v1_3718</name>
</gene>
<feature type="domain" description="Mechanosensitive ion channel MscS" evidence="8">
    <location>
        <begin position="112"/>
        <end position="178"/>
    </location>
</feature>
<feature type="transmembrane region" description="Helical" evidence="7">
    <location>
        <begin position="28"/>
        <end position="49"/>
    </location>
</feature>
<feature type="transmembrane region" description="Helical" evidence="7">
    <location>
        <begin position="95"/>
        <end position="125"/>
    </location>
</feature>
<sequence>MPPQDTLAEATTFLEALIAWAAQALPNLLAALALMLFGLWFAGWAARTVGRIADRERRFDPTLKGVLTSLVRYTIVVIFFIAVLGQLGIQTTSILAALGAAGLAIGLALQGTLSNIAAGMMLLWLRPFRTGDYIDAGDVAGTVKEVGLFASELHSWDGVYQFVPNSQLWNKQLINYSRLPTRMVQVKYGIAYDDDIETGKATLLALAEADARIHADPAPIVFVSTLGDSAVELSLRAWVQNTDYWPTVRALNEEGKRALENAGLSIPFPQRDIHIYNSAPPENPPSA</sequence>
<comment type="subunit">
    <text evidence="7">Homoheptamer.</text>
</comment>
<comment type="function">
    <text evidence="7">Mechanosensitive channel that participates in the regulation of osmotic pressure changes within the cell, opening in response to stretch forces in the membrane lipid bilayer, without the need for other proteins. Contributes to normal resistance to hypoosmotic shock. Forms an ion channel of 1.0 nanosiemens conductance with a slight preference for anions.</text>
</comment>
<dbReference type="InterPro" id="IPR045275">
    <property type="entry name" value="MscS_archaea/bacteria_type"/>
</dbReference>
<feature type="domain" description="Mechanosensitive ion channel MscS C-terminal" evidence="9">
    <location>
        <begin position="185"/>
        <end position="266"/>
    </location>
</feature>
<dbReference type="InterPro" id="IPR023408">
    <property type="entry name" value="MscS_beta-dom_sf"/>
</dbReference>
<keyword evidence="7" id="KW-0997">Cell inner membrane</keyword>
<evidence type="ECO:0000256" key="6">
    <source>
        <dbReference type="ARBA" id="ARBA00023136"/>
    </source>
</evidence>
<keyword evidence="7" id="KW-0407">Ion channel</keyword>
<keyword evidence="6 7" id="KW-0472">Membrane</keyword>
<dbReference type="PANTHER" id="PTHR30221:SF1">
    <property type="entry name" value="SMALL-CONDUCTANCE MECHANOSENSITIVE CHANNEL"/>
    <property type="match status" value="1"/>
</dbReference>
<accession>A0A0D6JKV0</accession>
<dbReference type="Pfam" id="PF00924">
    <property type="entry name" value="MS_channel_2nd"/>
    <property type="match status" value="1"/>
</dbReference>
<keyword evidence="4 7" id="KW-0812">Transmembrane</keyword>
<dbReference type="InterPro" id="IPR011066">
    <property type="entry name" value="MscS_channel_C_sf"/>
</dbReference>
<dbReference type="PANTHER" id="PTHR30221">
    <property type="entry name" value="SMALL-CONDUCTANCE MECHANOSENSITIVE CHANNEL"/>
    <property type="match status" value="1"/>
</dbReference>
<dbReference type="InterPro" id="IPR049142">
    <property type="entry name" value="MS_channel_1st"/>
</dbReference>
<proteinExistence type="inferred from homology"/>
<dbReference type="KEGG" id="fil:BN1229_v1_3726"/>
<keyword evidence="7" id="KW-0813">Transport</keyword>
<comment type="caution">
    <text evidence="7">Lacks conserved residue(s) required for the propagation of feature annotation.</text>
</comment>
<dbReference type="SUPFAM" id="SSF82861">
    <property type="entry name" value="Mechanosensitive channel protein MscS (YggB), transmembrane region"/>
    <property type="match status" value="1"/>
</dbReference>
<dbReference type="Pfam" id="PF21088">
    <property type="entry name" value="MS_channel_1st"/>
    <property type="match status" value="1"/>
</dbReference>
<feature type="domain" description="Mechanosensitive ion channel transmembrane helices 2/3" evidence="10">
    <location>
        <begin position="70"/>
        <end position="110"/>
    </location>
</feature>
<dbReference type="Gene3D" id="2.30.30.60">
    <property type="match status" value="1"/>
</dbReference>
<keyword evidence="7" id="KW-0406">Ion transport</keyword>
<dbReference type="SUPFAM" id="SSF50182">
    <property type="entry name" value="Sm-like ribonucleoproteins"/>
    <property type="match status" value="1"/>
</dbReference>
<name>A0A0D6JKV0_9HYPH</name>
<dbReference type="GO" id="GO:0008381">
    <property type="term" value="F:mechanosensitive monoatomic ion channel activity"/>
    <property type="evidence" value="ECO:0007669"/>
    <property type="project" value="InterPro"/>
</dbReference>
<dbReference type="Gene3D" id="1.10.287.1260">
    <property type="match status" value="1"/>
</dbReference>
<dbReference type="InterPro" id="IPR006685">
    <property type="entry name" value="MscS_channel_2nd"/>
</dbReference>
<evidence type="ECO:0000256" key="1">
    <source>
        <dbReference type="ARBA" id="ARBA00004651"/>
    </source>
</evidence>
<dbReference type="AlphaFoldDB" id="A0A0D6JKV0"/>
<evidence type="ECO:0000313" key="11">
    <source>
        <dbReference type="EMBL" id="CPR22285.1"/>
    </source>
</evidence>
<protein>
    <recommendedName>
        <fullName evidence="7">Small-conductance mechanosensitive channel</fullName>
    </recommendedName>
</protein>
<reference evidence="12" key="1">
    <citation type="submission" date="2015-02" db="EMBL/GenBank/DDBJ databases">
        <authorList>
            <person name="Chooi Y.-H."/>
        </authorList>
    </citation>
    <scope>NUCLEOTIDE SEQUENCE [LARGE SCALE GENOMIC DNA]</scope>
    <source>
        <strain evidence="12">strain Y</strain>
    </source>
</reference>
<dbReference type="Pfam" id="PF21082">
    <property type="entry name" value="MS_channel_3rd"/>
    <property type="match status" value="1"/>
</dbReference>
<keyword evidence="5 7" id="KW-1133">Transmembrane helix</keyword>
<evidence type="ECO:0000256" key="5">
    <source>
        <dbReference type="ARBA" id="ARBA00022989"/>
    </source>
</evidence>
<dbReference type="OrthoDB" id="9814206at2"/>
<dbReference type="RefSeq" id="WP_052744048.1">
    <property type="nucleotide sequence ID" value="NZ_LN829118.1"/>
</dbReference>
<comment type="subcellular location">
    <subcellularLocation>
        <location evidence="7">Cell inner membrane</location>
        <topology evidence="7">Multi-pass membrane protein</topology>
    </subcellularLocation>
    <subcellularLocation>
        <location evidence="1">Cell membrane</location>
        <topology evidence="1">Multi-pass membrane protein</topology>
    </subcellularLocation>
</comment>
<evidence type="ECO:0000256" key="3">
    <source>
        <dbReference type="ARBA" id="ARBA00022475"/>
    </source>
</evidence>
<evidence type="ECO:0000256" key="7">
    <source>
        <dbReference type="RuleBase" id="RU369025"/>
    </source>
</evidence>
<keyword evidence="12" id="KW-1185">Reference proteome</keyword>
<dbReference type="SUPFAM" id="SSF82689">
    <property type="entry name" value="Mechanosensitive channel protein MscS (YggB), C-terminal domain"/>
    <property type="match status" value="1"/>
</dbReference>
<dbReference type="KEGG" id="fiy:BN1229_v1_3718"/>
<evidence type="ECO:0000256" key="4">
    <source>
        <dbReference type="ARBA" id="ARBA00022692"/>
    </source>
</evidence>
<organism evidence="11 12">
    <name type="scientific">Candidatus Filomicrobium marinum</name>
    <dbReference type="NCBI Taxonomy" id="1608628"/>
    <lineage>
        <taxon>Bacteria</taxon>
        <taxon>Pseudomonadati</taxon>
        <taxon>Pseudomonadota</taxon>
        <taxon>Alphaproteobacteria</taxon>
        <taxon>Hyphomicrobiales</taxon>
        <taxon>Hyphomicrobiaceae</taxon>
        <taxon>Filomicrobium</taxon>
    </lineage>
</organism>
<evidence type="ECO:0000259" key="10">
    <source>
        <dbReference type="Pfam" id="PF21088"/>
    </source>
</evidence>
<dbReference type="Proteomes" id="UP000033187">
    <property type="component" value="Chromosome 1"/>
</dbReference>
<dbReference type="InterPro" id="IPR010920">
    <property type="entry name" value="LSM_dom_sf"/>
</dbReference>
<dbReference type="Pfam" id="PF05552">
    <property type="entry name" value="MS_channel_1st_1"/>
    <property type="match status" value="1"/>
</dbReference>
<dbReference type="InterPro" id="IPR008910">
    <property type="entry name" value="MSC_TM_helix"/>
</dbReference>
<dbReference type="EMBL" id="LN829119">
    <property type="protein sequence ID" value="CPR22285.1"/>
    <property type="molecule type" value="Genomic_DNA"/>
</dbReference>
<dbReference type="GO" id="GO:0005886">
    <property type="term" value="C:plasma membrane"/>
    <property type="evidence" value="ECO:0007669"/>
    <property type="project" value="UniProtKB-SubCell"/>
</dbReference>
<evidence type="ECO:0000259" key="9">
    <source>
        <dbReference type="Pfam" id="PF21082"/>
    </source>
</evidence>
<evidence type="ECO:0000256" key="2">
    <source>
        <dbReference type="ARBA" id="ARBA00008017"/>
    </source>
</evidence>
<evidence type="ECO:0000259" key="8">
    <source>
        <dbReference type="Pfam" id="PF00924"/>
    </source>
</evidence>
<evidence type="ECO:0000313" key="12">
    <source>
        <dbReference type="Proteomes" id="UP000033187"/>
    </source>
</evidence>
<dbReference type="Gene3D" id="3.30.70.100">
    <property type="match status" value="1"/>
</dbReference>